<evidence type="ECO:0000256" key="2">
    <source>
        <dbReference type="ARBA" id="ARBA00009409"/>
    </source>
</evidence>
<dbReference type="SMART" id="SM01232">
    <property type="entry name" value="H2TH"/>
    <property type="match status" value="1"/>
</dbReference>
<dbReference type="Pfam" id="PF06827">
    <property type="entry name" value="zf-FPG_IleRS"/>
    <property type="match status" value="1"/>
</dbReference>
<dbReference type="Pfam" id="PF06831">
    <property type="entry name" value="H2TH"/>
    <property type="match status" value="1"/>
</dbReference>
<dbReference type="InterPro" id="IPR035937">
    <property type="entry name" value="FPG_N"/>
</dbReference>
<dbReference type="InterPro" id="IPR015887">
    <property type="entry name" value="DNA_glyclase_Znf_dom_DNA_BS"/>
</dbReference>
<dbReference type="PROSITE" id="PS01242">
    <property type="entry name" value="ZF_FPG_1"/>
    <property type="match status" value="1"/>
</dbReference>
<dbReference type="EMBL" id="JABCJJ010000001">
    <property type="protein sequence ID" value="NMR18638.1"/>
    <property type="molecule type" value="Genomic_DNA"/>
</dbReference>
<evidence type="ECO:0000259" key="16">
    <source>
        <dbReference type="PROSITE" id="PS51066"/>
    </source>
</evidence>
<evidence type="ECO:0000256" key="10">
    <source>
        <dbReference type="ARBA" id="ARBA00023204"/>
    </source>
</evidence>
<comment type="caution">
    <text evidence="18">The sequence shown here is derived from an EMBL/GenBank/DDBJ whole genome shotgun (WGS) entry which is preliminary data.</text>
</comment>
<evidence type="ECO:0000256" key="13">
    <source>
        <dbReference type="ARBA" id="ARBA00023295"/>
    </source>
</evidence>
<feature type="domain" description="FPG-type" evidence="16">
    <location>
        <begin position="275"/>
        <end position="309"/>
    </location>
</feature>
<keyword evidence="6 15" id="KW-0863">Zinc-finger</keyword>
<evidence type="ECO:0000256" key="5">
    <source>
        <dbReference type="ARBA" id="ARBA00022763"/>
    </source>
</evidence>
<keyword evidence="11" id="KW-0456">Lyase</keyword>
<dbReference type="Gene3D" id="1.10.8.50">
    <property type="match status" value="1"/>
</dbReference>
<evidence type="ECO:0000313" key="18">
    <source>
        <dbReference type="EMBL" id="NMR18638.1"/>
    </source>
</evidence>
<keyword evidence="19" id="KW-1185">Reference proteome</keyword>
<reference evidence="18 19" key="1">
    <citation type="submission" date="2020-04" db="EMBL/GenBank/DDBJ databases">
        <title>Sequencing and Assembly of C. fimi.</title>
        <authorList>
            <person name="Ramsey A.R."/>
        </authorList>
    </citation>
    <scope>NUCLEOTIDE SEQUENCE [LARGE SCALE GENOMIC DNA]</scope>
    <source>
        <strain evidence="18 19">SB</strain>
    </source>
</reference>
<evidence type="ECO:0000313" key="19">
    <source>
        <dbReference type="Proteomes" id="UP000562124"/>
    </source>
</evidence>
<keyword evidence="13" id="KW-0326">Glycosidase</keyword>
<dbReference type="InterPro" id="IPR000214">
    <property type="entry name" value="Znf_DNA_glyclase/AP_lyase"/>
</dbReference>
<dbReference type="Pfam" id="PF01149">
    <property type="entry name" value="Fapy_DNA_glyco"/>
    <property type="match status" value="1"/>
</dbReference>
<gene>
    <name evidence="18" type="ORF">HIR71_00070</name>
</gene>
<evidence type="ECO:0000256" key="6">
    <source>
        <dbReference type="ARBA" id="ARBA00022771"/>
    </source>
</evidence>
<evidence type="ECO:0000256" key="15">
    <source>
        <dbReference type="PROSITE-ProRule" id="PRU00391"/>
    </source>
</evidence>
<dbReference type="GO" id="GO:0008270">
    <property type="term" value="F:zinc ion binding"/>
    <property type="evidence" value="ECO:0007669"/>
    <property type="project" value="UniProtKB-KW"/>
</dbReference>
<organism evidence="18 19">
    <name type="scientific">Cellulomonas fimi</name>
    <dbReference type="NCBI Taxonomy" id="1708"/>
    <lineage>
        <taxon>Bacteria</taxon>
        <taxon>Bacillati</taxon>
        <taxon>Actinomycetota</taxon>
        <taxon>Actinomycetes</taxon>
        <taxon>Micrococcales</taxon>
        <taxon>Cellulomonadaceae</taxon>
        <taxon>Cellulomonas</taxon>
    </lineage>
</organism>
<protein>
    <recommendedName>
        <fullName evidence="3">DNA-(apurinic or apyrimidinic site) lyase</fullName>
        <ecNumber evidence="3">4.2.99.18</ecNumber>
    </recommendedName>
</protein>
<dbReference type="PROSITE" id="PS51068">
    <property type="entry name" value="FPG_CAT"/>
    <property type="match status" value="1"/>
</dbReference>
<keyword evidence="4" id="KW-0479">Metal-binding</keyword>
<dbReference type="PROSITE" id="PS51066">
    <property type="entry name" value="ZF_FPG_2"/>
    <property type="match status" value="1"/>
</dbReference>
<keyword evidence="12" id="KW-0511">Multifunctional enzyme</keyword>
<evidence type="ECO:0000256" key="4">
    <source>
        <dbReference type="ARBA" id="ARBA00022723"/>
    </source>
</evidence>
<evidence type="ECO:0000256" key="1">
    <source>
        <dbReference type="ARBA" id="ARBA00001947"/>
    </source>
</evidence>
<evidence type="ECO:0000256" key="3">
    <source>
        <dbReference type="ARBA" id="ARBA00012720"/>
    </source>
</evidence>
<evidence type="ECO:0000256" key="7">
    <source>
        <dbReference type="ARBA" id="ARBA00022801"/>
    </source>
</evidence>
<name>A0A7Y0LUY3_CELFI</name>
<dbReference type="Proteomes" id="UP000562124">
    <property type="component" value="Unassembled WGS sequence"/>
</dbReference>
<dbReference type="EC" id="4.2.99.18" evidence="3"/>
<dbReference type="InterPro" id="IPR012319">
    <property type="entry name" value="FPG_cat"/>
</dbReference>
<keyword evidence="9" id="KW-0238">DNA-binding</keyword>
<keyword evidence="8" id="KW-0862">Zinc</keyword>
<evidence type="ECO:0000256" key="11">
    <source>
        <dbReference type="ARBA" id="ARBA00023239"/>
    </source>
</evidence>
<dbReference type="AlphaFoldDB" id="A0A7Y0LUY3"/>
<feature type="domain" description="Formamidopyrimidine-DNA glycosylase catalytic" evidence="17">
    <location>
        <begin position="2"/>
        <end position="91"/>
    </location>
</feature>
<comment type="similarity">
    <text evidence="2">Belongs to the FPG family.</text>
</comment>
<keyword evidence="7" id="KW-0378">Hydrolase</keyword>
<keyword evidence="5" id="KW-0227">DNA damage</keyword>
<proteinExistence type="inferred from homology"/>
<dbReference type="GO" id="GO:0006284">
    <property type="term" value="P:base-excision repair"/>
    <property type="evidence" value="ECO:0007669"/>
    <property type="project" value="InterPro"/>
</dbReference>
<accession>A0A7Y0LUY3</accession>
<dbReference type="InterPro" id="IPR010663">
    <property type="entry name" value="Znf_FPG/IleRS"/>
</dbReference>
<evidence type="ECO:0000256" key="14">
    <source>
        <dbReference type="ARBA" id="ARBA00044632"/>
    </source>
</evidence>
<dbReference type="PANTHER" id="PTHR42697">
    <property type="entry name" value="ENDONUCLEASE 8"/>
    <property type="match status" value="1"/>
</dbReference>
<dbReference type="PANTHER" id="PTHR42697:SF3">
    <property type="entry name" value="ENDONUCLEASE 8 1"/>
    <property type="match status" value="1"/>
</dbReference>
<dbReference type="InterPro" id="IPR015886">
    <property type="entry name" value="H2TH_FPG"/>
</dbReference>
<dbReference type="SUPFAM" id="SSF46946">
    <property type="entry name" value="S13-like H2TH domain"/>
    <property type="match status" value="1"/>
</dbReference>
<evidence type="ECO:0000256" key="9">
    <source>
        <dbReference type="ARBA" id="ARBA00023125"/>
    </source>
</evidence>
<dbReference type="Gene3D" id="3.20.190.10">
    <property type="entry name" value="MutM-like, N-terminal"/>
    <property type="match status" value="1"/>
</dbReference>
<dbReference type="SUPFAM" id="SSF81624">
    <property type="entry name" value="N-terminal domain of MutM-like DNA repair proteins"/>
    <property type="match status" value="1"/>
</dbReference>
<dbReference type="InterPro" id="IPR010979">
    <property type="entry name" value="Ribosomal_uS13-like_H2TH"/>
</dbReference>
<dbReference type="GO" id="GO:0003684">
    <property type="term" value="F:damaged DNA binding"/>
    <property type="evidence" value="ECO:0007669"/>
    <property type="project" value="InterPro"/>
</dbReference>
<dbReference type="RefSeq" id="WP_169322579.1">
    <property type="nucleotide sequence ID" value="NZ_JABCJJ010000001.1"/>
</dbReference>
<dbReference type="SUPFAM" id="SSF57716">
    <property type="entry name" value="Glucocorticoid receptor-like (DNA-binding domain)"/>
    <property type="match status" value="1"/>
</dbReference>
<comment type="cofactor">
    <cofactor evidence="1">
        <name>Zn(2+)</name>
        <dbReference type="ChEBI" id="CHEBI:29105"/>
    </cofactor>
</comment>
<evidence type="ECO:0000256" key="12">
    <source>
        <dbReference type="ARBA" id="ARBA00023268"/>
    </source>
</evidence>
<dbReference type="CDD" id="cd08970">
    <property type="entry name" value="AcNei1_N"/>
    <property type="match status" value="1"/>
</dbReference>
<evidence type="ECO:0000259" key="17">
    <source>
        <dbReference type="PROSITE" id="PS51068"/>
    </source>
</evidence>
<dbReference type="SMART" id="SM00898">
    <property type="entry name" value="Fapy_DNA_glyco"/>
    <property type="match status" value="1"/>
</dbReference>
<dbReference type="GO" id="GO:0140078">
    <property type="term" value="F:class I DNA-(apurinic or apyrimidinic site) endonuclease activity"/>
    <property type="evidence" value="ECO:0007669"/>
    <property type="project" value="UniProtKB-EC"/>
</dbReference>
<dbReference type="GO" id="GO:0000703">
    <property type="term" value="F:oxidized pyrimidine nucleobase lesion DNA N-glycosylase activity"/>
    <property type="evidence" value="ECO:0007669"/>
    <property type="project" value="TreeGrafter"/>
</dbReference>
<keyword evidence="10" id="KW-0234">DNA repair</keyword>
<comment type="catalytic activity">
    <reaction evidence="14">
        <text>2'-deoxyribonucleotide-(2'-deoxyribose 5'-phosphate)-2'-deoxyribonucleotide-DNA = a 3'-end 2'-deoxyribonucleotide-(2,3-dehydro-2,3-deoxyribose 5'-phosphate)-DNA + a 5'-end 5'-phospho-2'-deoxyribonucleoside-DNA + H(+)</text>
        <dbReference type="Rhea" id="RHEA:66592"/>
        <dbReference type="Rhea" id="RHEA-COMP:13180"/>
        <dbReference type="Rhea" id="RHEA-COMP:16897"/>
        <dbReference type="Rhea" id="RHEA-COMP:17067"/>
        <dbReference type="ChEBI" id="CHEBI:15378"/>
        <dbReference type="ChEBI" id="CHEBI:136412"/>
        <dbReference type="ChEBI" id="CHEBI:157695"/>
        <dbReference type="ChEBI" id="CHEBI:167181"/>
        <dbReference type="EC" id="4.2.99.18"/>
    </reaction>
</comment>
<evidence type="ECO:0000256" key="8">
    <source>
        <dbReference type="ARBA" id="ARBA00022833"/>
    </source>
</evidence>
<sequence>MPEGHTVHRIALQFRADFVGHRIAASSPQGRFAAGAALLDGSTMVESRAIGKQLFLGFDDDRWLRVHLGLYGAWDFRGRISPVHPESPVLGSMGAPRAARAVRMGEGELPLRDGDDVAAPEFPPPPIGQVRVRLLTEESLADLRGPTACEVLQPDEVAVAMARLGPDPMVDPGPEAEAVFVERLTSRATPVGQLLMDQAVVSGIGNVYRAEILFRARLDPHTRGRTVPAEVARGLWRDWTELLADGVRRGVMMTRDGLDDDAHALALADQTARHWVYKRAGLPCYVCGTPIQVETMAGRNLYWCPTCQD</sequence>